<dbReference type="AlphaFoldDB" id="A0A2G2XHD8"/>
<dbReference type="InterPro" id="IPR005516">
    <property type="entry name" value="Remorin_C"/>
</dbReference>
<sequence>MKQNTSSLRNSGLYTSPATPEYGDDNVRGFQKGWSSERVPLGNSSRRHISATALLPFNSGRTVPSKWDDAERWITSPVSSYGVWKTPNVQPYRRPKSKSGPLGAPGIMYLPNYSPSAPILEGGSVSNFIANSPFTTGVLVPDGVSIHYGAGGNSGGLYAENGMARATSAPGLSDLFSESSVASSQDDDTKEPDSVSFAASRRDMATQMSPGDSTHASPQERSSSIPPGVEQNKQHSAKVEIRDVQVDKGAPISGLSRRSRVRKPKKELPDVSESISPWDVADRAKNMSKSQREEARITAWENLQKAKAEAEIQKLEMKLEKRRSASMDKIVNKLRHAQLKAQDMRRATSESQPRQSRRDSHRIIPFRQYFKIASFRSCFVCRIP</sequence>
<feature type="compositionally biased region" description="Polar residues" evidence="2">
    <location>
        <begin position="206"/>
        <end position="225"/>
    </location>
</feature>
<dbReference type="STRING" id="33114.A0A2G2XHD8"/>
<dbReference type="Pfam" id="PF03763">
    <property type="entry name" value="Remorin_C"/>
    <property type="match status" value="1"/>
</dbReference>
<dbReference type="EMBL" id="MLFT02000002">
    <property type="protein sequence ID" value="PHT56900.1"/>
    <property type="molecule type" value="Genomic_DNA"/>
</dbReference>
<reference evidence="5" key="2">
    <citation type="journal article" date="2017" name="J. Anim. Genet.">
        <title>Multiple reference genome sequences of hot pepper reveal the massive evolution of plant disease resistance genes by retroduplication.</title>
        <authorList>
            <person name="Kim S."/>
            <person name="Park J."/>
            <person name="Yeom S.-I."/>
            <person name="Kim Y.-M."/>
            <person name="Seo E."/>
            <person name="Kim K.-T."/>
            <person name="Kim M.-S."/>
            <person name="Lee J.M."/>
            <person name="Cheong K."/>
            <person name="Shin H.-S."/>
            <person name="Kim S.-B."/>
            <person name="Han K."/>
            <person name="Lee J."/>
            <person name="Park M."/>
            <person name="Lee H.-A."/>
            <person name="Lee H.-Y."/>
            <person name="Lee Y."/>
            <person name="Oh S."/>
            <person name="Lee J.H."/>
            <person name="Choi E."/>
            <person name="Choi E."/>
            <person name="Lee S.E."/>
            <person name="Jeon J."/>
            <person name="Kim H."/>
            <person name="Choi G."/>
            <person name="Song H."/>
            <person name="Lee J."/>
            <person name="Lee S.-C."/>
            <person name="Kwon J.-K."/>
            <person name="Lee H.-Y."/>
            <person name="Koo N."/>
            <person name="Hong Y."/>
            <person name="Kim R.W."/>
            <person name="Kang W.-H."/>
            <person name="Huh J.H."/>
            <person name="Kang B.-C."/>
            <person name="Yang T.-J."/>
            <person name="Lee Y.-H."/>
            <person name="Bennetzen J.L."/>
            <person name="Choi D."/>
        </authorList>
    </citation>
    <scope>NUCLEOTIDE SEQUENCE [LARGE SCALE GENOMIC DNA]</scope>
    <source>
        <strain evidence="5">cv. PBC81</strain>
    </source>
</reference>
<feature type="region of interest" description="Disordered" evidence="2">
    <location>
        <begin position="339"/>
        <end position="360"/>
    </location>
</feature>
<feature type="region of interest" description="Disordered" evidence="2">
    <location>
        <begin position="176"/>
        <end position="195"/>
    </location>
</feature>
<organism evidence="4 5">
    <name type="scientific">Capsicum baccatum</name>
    <name type="common">Peruvian pepper</name>
    <dbReference type="NCBI Taxonomy" id="33114"/>
    <lineage>
        <taxon>Eukaryota</taxon>
        <taxon>Viridiplantae</taxon>
        <taxon>Streptophyta</taxon>
        <taxon>Embryophyta</taxon>
        <taxon>Tracheophyta</taxon>
        <taxon>Spermatophyta</taxon>
        <taxon>Magnoliopsida</taxon>
        <taxon>eudicotyledons</taxon>
        <taxon>Gunneridae</taxon>
        <taxon>Pentapetalae</taxon>
        <taxon>asterids</taxon>
        <taxon>lamiids</taxon>
        <taxon>Solanales</taxon>
        <taxon>Solanaceae</taxon>
        <taxon>Solanoideae</taxon>
        <taxon>Capsiceae</taxon>
        <taxon>Capsicum</taxon>
    </lineage>
</organism>
<protein>
    <recommendedName>
        <fullName evidence="3">Remorin C-terminal domain-containing protein</fullName>
    </recommendedName>
</protein>
<keyword evidence="5" id="KW-1185">Reference proteome</keyword>
<feature type="domain" description="Remorin C-terminal" evidence="3">
    <location>
        <begin position="272"/>
        <end position="363"/>
    </location>
</feature>
<reference evidence="4 5" key="1">
    <citation type="journal article" date="2017" name="Genome Biol.">
        <title>New reference genome sequences of hot pepper reveal the massive evolution of plant disease-resistance genes by retroduplication.</title>
        <authorList>
            <person name="Kim S."/>
            <person name="Park J."/>
            <person name="Yeom S.I."/>
            <person name="Kim Y.M."/>
            <person name="Seo E."/>
            <person name="Kim K.T."/>
            <person name="Kim M.S."/>
            <person name="Lee J.M."/>
            <person name="Cheong K."/>
            <person name="Shin H.S."/>
            <person name="Kim S.B."/>
            <person name="Han K."/>
            <person name="Lee J."/>
            <person name="Park M."/>
            <person name="Lee H.A."/>
            <person name="Lee H.Y."/>
            <person name="Lee Y."/>
            <person name="Oh S."/>
            <person name="Lee J.H."/>
            <person name="Choi E."/>
            <person name="Choi E."/>
            <person name="Lee S.E."/>
            <person name="Jeon J."/>
            <person name="Kim H."/>
            <person name="Choi G."/>
            <person name="Song H."/>
            <person name="Lee J."/>
            <person name="Lee S.C."/>
            <person name="Kwon J.K."/>
            <person name="Lee H.Y."/>
            <person name="Koo N."/>
            <person name="Hong Y."/>
            <person name="Kim R.W."/>
            <person name="Kang W.H."/>
            <person name="Huh J.H."/>
            <person name="Kang B.C."/>
            <person name="Yang T.J."/>
            <person name="Lee Y.H."/>
            <person name="Bennetzen J.L."/>
            <person name="Choi D."/>
        </authorList>
    </citation>
    <scope>NUCLEOTIDE SEQUENCE [LARGE SCALE GENOMIC DNA]</scope>
    <source>
        <strain evidence="5">cv. PBC81</strain>
    </source>
</reference>
<dbReference type="PANTHER" id="PTHR31471:SF2">
    <property type="entry name" value="REMORIN FAMILY PROTEIN"/>
    <property type="match status" value="1"/>
</dbReference>
<gene>
    <name evidence="4" type="ORF">CQW23_05386</name>
</gene>
<comment type="similarity">
    <text evidence="1">Belongs to the remorin family.</text>
</comment>
<name>A0A2G2XHD8_CAPBA</name>
<dbReference type="Proteomes" id="UP000224567">
    <property type="component" value="Unassembled WGS sequence"/>
</dbReference>
<dbReference type="OrthoDB" id="648416at2759"/>
<dbReference type="PANTHER" id="PTHR31471">
    <property type="entry name" value="OS02G0116800 PROTEIN"/>
    <property type="match status" value="1"/>
</dbReference>
<proteinExistence type="inferred from homology"/>
<evidence type="ECO:0000256" key="1">
    <source>
        <dbReference type="ARBA" id="ARBA00005711"/>
    </source>
</evidence>
<evidence type="ECO:0000256" key="2">
    <source>
        <dbReference type="SAM" id="MobiDB-lite"/>
    </source>
</evidence>
<comment type="caution">
    <text evidence="4">The sequence shown here is derived from an EMBL/GenBank/DDBJ whole genome shotgun (WGS) entry which is preliminary data.</text>
</comment>
<feature type="region of interest" description="Disordered" evidence="2">
    <location>
        <begin position="201"/>
        <end position="274"/>
    </location>
</feature>
<accession>A0A2G2XHD8</accession>
<feature type="compositionally biased region" description="Polar residues" evidence="2">
    <location>
        <begin position="1"/>
        <end position="18"/>
    </location>
</feature>
<evidence type="ECO:0000313" key="5">
    <source>
        <dbReference type="Proteomes" id="UP000224567"/>
    </source>
</evidence>
<feature type="region of interest" description="Disordered" evidence="2">
    <location>
        <begin position="1"/>
        <end position="42"/>
    </location>
</feature>
<evidence type="ECO:0000259" key="3">
    <source>
        <dbReference type="Pfam" id="PF03763"/>
    </source>
</evidence>
<evidence type="ECO:0000313" key="4">
    <source>
        <dbReference type="EMBL" id="PHT56900.1"/>
    </source>
</evidence>
<feature type="compositionally biased region" description="Basic and acidic residues" evidence="2">
    <location>
        <begin position="237"/>
        <end position="246"/>
    </location>
</feature>